<dbReference type="SUPFAM" id="SSF55874">
    <property type="entry name" value="ATPase domain of HSP90 chaperone/DNA topoisomerase II/histidine kinase"/>
    <property type="match status" value="1"/>
</dbReference>
<evidence type="ECO:0000256" key="8">
    <source>
        <dbReference type="ARBA" id="ARBA00023012"/>
    </source>
</evidence>
<dbReference type="GO" id="GO:0004673">
    <property type="term" value="F:protein histidine kinase activity"/>
    <property type="evidence" value="ECO:0007669"/>
    <property type="project" value="UniProtKB-EC"/>
</dbReference>
<dbReference type="RefSeq" id="WP_145055088.1">
    <property type="nucleotide sequence ID" value="NZ_CP036433.1"/>
</dbReference>
<keyword evidence="8" id="KW-0902">Two-component regulatory system</keyword>
<dbReference type="Gene3D" id="3.30.565.10">
    <property type="entry name" value="Histidine kinase-like ATPase, C-terminal domain"/>
    <property type="match status" value="1"/>
</dbReference>
<dbReference type="EMBL" id="CP036433">
    <property type="protein sequence ID" value="QDU96459.1"/>
    <property type="molecule type" value="Genomic_DNA"/>
</dbReference>
<protein>
    <recommendedName>
        <fullName evidence="2">histidine kinase</fullName>
        <ecNumber evidence="2">2.7.13.3</ecNumber>
    </recommendedName>
</protein>
<dbReference type="PROSITE" id="PS50109">
    <property type="entry name" value="HIS_KIN"/>
    <property type="match status" value="1"/>
</dbReference>
<dbReference type="InterPro" id="IPR003594">
    <property type="entry name" value="HATPase_dom"/>
</dbReference>
<keyword evidence="3" id="KW-0597">Phosphoprotein</keyword>
<organism evidence="11 12">
    <name type="scientific">Lignipirellula cremea</name>
    <dbReference type="NCBI Taxonomy" id="2528010"/>
    <lineage>
        <taxon>Bacteria</taxon>
        <taxon>Pseudomonadati</taxon>
        <taxon>Planctomycetota</taxon>
        <taxon>Planctomycetia</taxon>
        <taxon>Pirellulales</taxon>
        <taxon>Pirellulaceae</taxon>
        <taxon>Lignipirellula</taxon>
    </lineage>
</organism>
<name>A0A518DX97_9BACT</name>
<dbReference type="Pfam" id="PF00498">
    <property type="entry name" value="FHA"/>
    <property type="match status" value="1"/>
</dbReference>
<evidence type="ECO:0000256" key="6">
    <source>
        <dbReference type="ARBA" id="ARBA00022777"/>
    </source>
</evidence>
<dbReference type="Pfam" id="PF13185">
    <property type="entry name" value="GAF_2"/>
    <property type="match status" value="1"/>
</dbReference>
<dbReference type="CDD" id="cd00060">
    <property type="entry name" value="FHA"/>
    <property type="match status" value="1"/>
</dbReference>
<dbReference type="PANTHER" id="PTHR43065:SF10">
    <property type="entry name" value="PEROXIDE STRESS-ACTIVATED HISTIDINE KINASE MAK3"/>
    <property type="match status" value="1"/>
</dbReference>
<dbReference type="Proteomes" id="UP000317648">
    <property type="component" value="Chromosome"/>
</dbReference>
<dbReference type="Gene3D" id="1.10.287.130">
    <property type="match status" value="1"/>
</dbReference>
<dbReference type="SMART" id="SM00240">
    <property type="entry name" value="FHA"/>
    <property type="match status" value="1"/>
</dbReference>
<dbReference type="InterPro" id="IPR008984">
    <property type="entry name" value="SMAD_FHA_dom_sf"/>
</dbReference>
<dbReference type="PROSITE" id="PS50006">
    <property type="entry name" value="FHA_DOMAIN"/>
    <property type="match status" value="1"/>
</dbReference>
<keyword evidence="12" id="KW-1185">Reference proteome</keyword>
<dbReference type="EC" id="2.7.13.3" evidence="2"/>
<dbReference type="SUPFAM" id="SSF55781">
    <property type="entry name" value="GAF domain-like"/>
    <property type="match status" value="1"/>
</dbReference>
<keyword evidence="6" id="KW-0418">Kinase</keyword>
<evidence type="ECO:0000256" key="4">
    <source>
        <dbReference type="ARBA" id="ARBA00022679"/>
    </source>
</evidence>
<dbReference type="GO" id="GO:0005524">
    <property type="term" value="F:ATP binding"/>
    <property type="evidence" value="ECO:0007669"/>
    <property type="project" value="UniProtKB-KW"/>
</dbReference>
<dbReference type="InterPro" id="IPR036890">
    <property type="entry name" value="HATPase_C_sf"/>
</dbReference>
<feature type="domain" description="FHA" evidence="9">
    <location>
        <begin position="23"/>
        <end position="72"/>
    </location>
</feature>
<keyword evidence="5" id="KW-0547">Nucleotide-binding</keyword>
<proteinExistence type="predicted"/>
<dbReference type="InterPro" id="IPR003018">
    <property type="entry name" value="GAF"/>
</dbReference>
<sequence>MVSIHLLENDRPGKTYPLEEDSLVIGRHRTCDVVIGSDTVSRRHTRIFSQDGGFYVEDLKSTNGTFLNDVQVRRPRRLKDGDVIRVNRFALLFDAEQHRDTADSSFYNFPTSVDVEFLSSSVEPEIVASLNVWDADQRANVSPEAKLRAMIEIMRCLDNSLDRDKLLPRVLEGLARVFPQAERLYILMADGPHGRLKLQAIKHCPPNGDETVTTGPISRTIAQRVMQDRKAVLSADALVDARFEQSDSVQDWHVRSMMCAPLTGPTNQPLGVIHVDTQDPRRQFAQIDLDVLASVATLVGQSLEHCRLHEAYLRSERLSAIGQMMAGLAHESRNALQRSQACLERLALRVRDQADSMDLIARIQTAQDQLHQLYEQVQRYAAPITMQRKSYDLGDILQTSWEHLEPIRQGRSVRLHTHLDEPINRICEVDLLAMERVFCNLLENAISATSGPVDISIDWLEDTIGGRDALRIAVHDNGPGMSNDQRGRVFEPFYTTKVNGTGLGLALTKRNVEAHDGWISVADVDGPGATFLVTLPRKAAPVE</sequence>
<evidence type="ECO:0000259" key="10">
    <source>
        <dbReference type="PROSITE" id="PS50109"/>
    </source>
</evidence>
<dbReference type="Pfam" id="PF02518">
    <property type="entry name" value="HATPase_c"/>
    <property type="match status" value="1"/>
</dbReference>
<dbReference type="KEGG" id="lcre:Pla8534_42800"/>
<gene>
    <name evidence="11" type="primary">zraS_4</name>
    <name evidence="11" type="ORF">Pla8534_42800</name>
</gene>
<keyword evidence="7" id="KW-0067">ATP-binding</keyword>
<dbReference type="InterPro" id="IPR029016">
    <property type="entry name" value="GAF-like_dom_sf"/>
</dbReference>
<evidence type="ECO:0000256" key="3">
    <source>
        <dbReference type="ARBA" id="ARBA00022553"/>
    </source>
</evidence>
<dbReference type="InterPro" id="IPR004358">
    <property type="entry name" value="Sig_transdc_His_kin-like_C"/>
</dbReference>
<evidence type="ECO:0000313" key="11">
    <source>
        <dbReference type="EMBL" id="QDU96459.1"/>
    </source>
</evidence>
<dbReference type="InterPro" id="IPR005467">
    <property type="entry name" value="His_kinase_dom"/>
</dbReference>
<dbReference type="Gene3D" id="3.30.450.40">
    <property type="match status" value="1"/>
</dbReference>
<evidence type="ECO:0000256" key="2">
    <source>
        <dbReference type="ARBA" id="ARBA00012438"/>
    </source>
</evidence>
<dbReference type="SUPFAM" id="SSF49879">
    <property type="entry name" value="SMAD/FHA domain"/>
    <property type="match status" value="1"/>
</dbReference>
<reference evidence="11 12" key="1">
    <citation type="submission" date="2019-02" db="EMBL/GenBank/DDBJ databases">
        <title>Deep-cultivation of Planctomycetes and their phenomic and genomic characterization uncovers novel biology.</title>
        <authorList>
            <person name="Wiegand S."/>
            <person name="Jogler M."/>
            <person name="Boedeker C."/>
            <person name="Pinto D."/>
            <person name="Vollmers J."/>
            <person name="Rivas-Marin E."/>
            <person name="Kohn T."/>
            <person name="Peeters S.H."/>
            <person name="Heuer A."/>
            <person name="Rast P."/>
            <person name="Oberbeckmann S."/>
            <person name="Bunk B."/>
            <person name="Jeske O."/>
            <person name="Meyerdierks A."/>
            <person name="Storesund J.E."/>
            <person name="Kallscheuer N."/>
            <person name="Luecker S."/>
            <person name="Lage O.M."/>
            <person name="Pohl T."/>
            <person name="Merkel B.J."/>
            <person name="Hornburger P."/>
            <person name="Mueller R.-W."/>
            <person name="Bruemmer F."/>
            <person name="Labrenz M."/>
            <person name="Spormann A.M."/>
            <person name="Op den Camp H."/>
            <person name="Overmann J."/>
            <person name="Amann R."/>
            <person name="Jetten M.S.M."/>
            <person name="Mascher T."/>
            <person name="Medema M.H."/>
            <person name="Devos D.P."/>
            <person name="Kaster A.-K."/>
            <person name="Ovreas L."/>
            <person name="Rohde M."/>
            <person name="Galperin M.Y."/>
            <person name="Jogler C."/>
        </authorList>
    </citation>
    <scope>NUCLEOTIDE SEQUENCE [LARGE SCALE GENOMIC DNA]</scope>
    <source>
        <strain evidence="11 12">Pla85_3_4</strain>
    </source>
</reference>
<dbReference type="SMART" id="SM00065">
    <property type="entry name" value="GAF"/>
    <property type="match status" value="1"/>
</dbReference>
<evidence type="ECO:0000256" key="5">
    <source>
        <dbReference type="ARBA" id="ARBA00022741"/>
    </source>
</evidence>
<keyword evidence="4 11" id="KW-0808">Transferase</keyword>
<dbReference type="CDD" id="cd00075">
    <property type="entry name" value="HATPase"/>
    <property type="match status" value="1"/>
</dbReference>
<evidence type="ECO:0000259" key="9">
    <source>
        <dbReference type="PROSITE" id="PS50006"/>
    </source>
</evidence>
<dbReference type="InterPro" id="IPR000253">
    <property type="entry name" value="FHA_dom"/>
</dbReference>
<dbReference type="GO" id="GO:0000160">
    <property type="term" value="P:phosphorelay signal transduction system"/>
    <property type="evidence" value="ECO:0007669"/>
    <property type="project" value="UniProtKB-KW"/>
</dbReference>
<feature type="domain" description="Histidine kinase" evidence="10">
    <location>
        <begin position="327"/>
        <end position="539"/>
    </location>
</feature>
<accession>A0A518DX97</accession>
<dbReference type="Gene3D" id="2.60.200.20">
    <property type="match status" value="1"/>
</dbReference>
<dbReference type="SMART" id="SM00387">
    <property type="entry name" value="HATPase_c"/>
    <property type="match status" value="1"/>
</dbReference>
<dbReference type="PRINTS" id="PR00344">
    <property type="entry name" value="BCTRLSENSOR"/>
</dbReference>
<dbReference type="OrthoDB" id="9765274at2"/>
<comment type="catalytic activity">
    <reaction evidence="1">
        <text>ATP + protein L-histidine = ADP + protein N-phospho-L-histidine.</text>
        <dbReference type="EC" id="2.7.13.3"/>
    </reaction>
</comment>
<dbReference type="AlphaFoldDB" id="A0A518DX97"/>
<dbReference type="PANTHER" id="PTHR43065">
    <property type="entry name" value="SENSOR HISTIDINE KINASE"/>
    <property type="match status" value="1"/>
</dbReference>
<evidence type="ECO:0000256" key="1">
    <source>
        <dbReference type="ARBA" id="ARBA00000085"/>
    </source>
</evidence>
<evidence type="ECO:0000313" key="12">
    <source>
        <dbReference type="Proteomes" id="UP000317648"/>
    </source>
</evidence>
<evidence type="ECO:0000256" key="7">
    <source>
        <dbReference type="ARBA" id="ARBA00022840"/>
    </source>
</evidence>